<feature type="region of interest" description="Disordered" evidence="1">
    <location>
        <begin position="340"/>
        <end position="360"/>
    </location>
</feature>
<evidence type="ECO:0000313" key="3">
    <source>
        <dbReference type="Proteomes" id="UP000591131"/>
    </source>
</evidence>
<evidence type="ECO:0000313" key="2">
    <source>
        <dbReference type="EMBL" id="KAF4652692.1"/>
    </source>
</evidence>
<protein>
    <submittedName>
        <fullName evidence="2">Uncharacterized protein</fullName>
    </submittedName>
</protein>
<reference evidence="2 3" key="1">
    <citation type="submission" date="2020-04" db="EMBL/GenBank/DDBJ databases">
        <title>Perkinsus chesapeaki whole genome sequence.</title>
        <authorList>
            <person name="Bogema D.R."/>
        </authorList>
    </citation>
    <scope>NUCLEOTIDE SEQUENCE [LARGE SCALE GENOMIC DNA]</scope>
    <source>
        <strain evidence="2">ATCC PRA-425</strain>
    </source>
</reference>
<gene>
    <name evidence="2" type="ORF">FOL47_010901</name>
</gene>
<dbReference type="Proteomes" id="UP000591131">
    <property type="component" value="Unassembled WGS sequence"/>
</dbReference>
<dbReference type="EMBL" id="JAAPAO010000894">
    <property type="protein sequence ID" value="KAF4652692.1"/>
    <property type="molecule type" value="Genomic_DNA"/>
</dbReference>
<proteinExistence type="predicted"/>
<accession>A0A7J6L0I4</accession>
<sequence length="463" mass="51557">MNGTGILLKTNDPGQDGIFELRFELLKYDNGSLQYIQVTCENWAQLLFEAGGYKLHLTLGSTAGLVKSANFYGGREGDLNFPAVGTGNIESDGTIPSIVIPWIARTWDRRANKDGFELHVVMEIAITQMDNGWSHEAILHFGVKSDNVHFHKNIVIADMIMSLRSTSFKEYVTSISRRNYTRLHTTQTMAELGFPPDELSKSTTCEKHAQESSDSRLSQGSSCRLNNIALRLQLGGFKELALFGPSSLIPKRTATEAHRIRKKFSGAVPPALQRVSRSSGLAQFQGDIRSTVLPNFRVPLKNRQAVEIALGKGTLSWMEKYLPRGSVPYAWKNKPKALRGGWKKRRAGSGRPKKDSRSLDKVSLRVGDKLIAGFQGLQFLNQHSKARFFERLAEEQGVSHLFKLPQDVPQSPAKMDMPRVKSYASQLSLSQRKVELLANEINRDIGLAIFPTRAAIKVSFASV</sequence>
<feature type="compositionally biased region" description="Basic and acidic residues" evidence="1">
    <location>
        <begin position="198"/>
        <end position="214"/>
    </location>
</feature>
<name>A0A7J6L0I4_PERCH</name>
<comment type="caution">
    <text evidence="2">The sequence shown here is derived from an EMBL/GenBank/DDBJ whole genome shotgun (WGS) entry which is preliminary data.</text>
</comment>
<feature type="region of interest" description="Disordered" evidence="1">
    <location>
        <begin position="193"/>
        <end position="220"/>
    </location>
</feature>
<keyword evidence="3" id="KW-1185">Reference proteome</keyword>
<organism evidence="2 3">
    <name type="scientific">Perkinsus chesapeaki</name>
    <name type="common">Clam parasite</name>
    <name type="synonym">Perkinsus andrewsi</name>
    <dbReference type="NCBI Taxonomy" id="330153"/>
    <lineage>
        <taxon>Eukaryota</taxon>
        <taxon>Sar</taxon>
        <taxon>Alveolata</taxon>
        <taxon>Perkinsozoa</taxon>
        <taxon>Perkinsea</taxon>
        <taxon>Perkinsida</taxon>
        <taxon>Perkinsidae</taxon>
        <taxon>Perkinsus</taxon>
    </lineage>
</organism>
<dbReference type="AlphaFoldDB" id="A0A7J6L0I4"/>
<evidence type="ECO:0000256" key="1">
    <source>
        <dbReference type="SAM" id="MobiDB-lite"/>
    </source>
</evidence>